<sequence>MGDGEPETHEPHEPHEPPNGIARRLRACWSALPAGAAAAASAAGAAMNGGEHLAFEYDSVDEEREAHRSRWPLYACSALAVVALALAAYVISYRNGRPAAPRVQVVEGVIARQQGDAAVQTPRSSASRGVPTAAVSAPPATAVTRADAARQGAAAQRSLADQRASTSKNNAAITGNLASARAGLDRNSLWPARRAITSVLAVQPGNAEAQRLRADLVSREQQRDALLGYARLCERERQWSCAWENAGRAVTIDTSSREAKRLLARSIAGQRSRSRSRSYGPAADARDARDARNMRDTRTGQSSLWAHH</sequence>
<evidence type="ECO:0000313" key="4">
    <source>
        <dbReference type="Proteomes" id="UP000199120"/>
    </source>
</evidence>
<feature type="region of interest" description="Disordered" evidence="1">
    <location>
        <begin position="266"/>
        <end position="308"/>
    </location>
</feature>
<organism evidence="3 4">
    <name type="scientific">Paraburkholderia caballeronis</name>
    <dbReference type="NCBI Taxonomy" id="416943"/>
    <lineage>
        <taxon>Bacteria</taxon>
        <taxon>Pseudomonadati</taxon>
        <taxon>Pseudomonadota</taxon>
        <taxon>Betaproteobacteria</taxon>
        <taxon>Burkholderiales</taxon>
        <taxon>Burkholderiaceae</taxon>
        <taxon>Paraburkholderia</taxon>
    </lineage>
</organism>
<keyword evidence="2" id="KW-1133">Transmembrane helix</keyword>
<evidence type="ECO:0000256" key="2">
    <source>
        <dbReference type="SAM" id="Phobius"/>
    </source>
</evidence>
<proteinExistence type="predicted"/>
<feature type="region of interest" description="Disordered" evidence="1">
    <location>
        <begin position="117"/>
        <end position="137"/>
    </location>
</feature>
<evidence type="ECO:0008006" key="5">
    <source>
        <dbReference type="Google" id="ProtNLM"/>
    </source>
</evidence>
<dbReference type="STRING" id="416943.SAMN05445871_1728"/>
<feature type="compositionally biased region" description="Basic and acidic residues" evidence="1">
    <location>
        <begin position="1"/>
        <end position="16"/>
    </location>
</feature>
<dbReference type="Proteomes" id="UP000199120">
    <property type="component" value="Unassembled WGS sequence"/>
</dbReference>
<keyword evidence="2" id="KW-0472">Membrane</keyword>
<keyword evidence="2" id="KW-0812">Transmembrane</keyword>
<feature type="compositionally biased region" description="Polar residues" evidence="1">
    <location>
        <begin position="299"/>
        <end position="308"/>
    </location>
</feature>
<keyword evidence="4" id="KW-1185">Reference proteome</keyword>
<dbReference type="AlphaFoldDB" id="A0A1H7J086"/>
<name>A0A1H7J086_9BURK</name>
<feature type="compositionally biased region" description="Basic and acidic residues" evidence="1">
    <location>
        <begin position="284"/>
        <end position="298"/>
    </location>
</feature>
<reference evidence="4" key="1">
    <citation type="submission" date="2016-10" db="EMBL/GenBank/DDBJ databases">
        <authorList>
            <person name="Varghese N."/>
            <person name="Submissions S."/>
        </authorList>
    </citation>
    <scope>NUCLEOTIDE SEQUENCE [LARGE SCALE GENOMIC DNA]</scope>
    <source>
        <strain evidence="4">LMG 26416</strain>
    </source>
</reference>
<feature type="transmembrane region" description="Helical" evidence="2">
    <location>
        <begin position="71"/>
        <end position="92"/>
    </location>
</feature>
<dbReference type="EMBL" id="FOAJ01000003">
    <property type="protein sequence ID" value="SEK66495.1"/>
    <property type="molecule type" value="Genomic_DNA"/>
</dbReference>
<gene>
    <name evidence="3" type="ORF">SAMN05192542_10333</name>
</gene>
<protein>
    <recommendedName>
        <fullName evidence="5">Tetratricopeptide repeat-containing protein</fullName>
    </recommendedName>
</protein>
<feature type="region of interest" description="Disordered" evidence="1">
    <location>
        <begin position="1"/>
        <end position="20"/>
    </location>
</feature>
<accession>A0A1H7J086</accession>
<evidence type="ECO:0000313" key="3">
    <source>
        <dbReference type="EMBL" id="SEK66495.1"/>
    </source>
</evidence>
<evidence type="ECO:0000256" key="1">
    <source>
        <dbReference type="SAM" id="MobiDB-lite"/>
    </source>
</evidence>